<evidence type="ECO:0000256" key="2">
    <source>
        <dbReference type="SAM" id="SignalP"/>
    </source>
</evidence>
<comment type="caution">
    <text evidence="4">The sequence shown here is derived from an EMBL/GenBank/DDBJ whole genome shotgun (WGS) entry which is preliminary data.</text>
</comment>
<reference evidence="4 5" key="2">
    <citation type="submission" date="2009-02" db="EMBL/GenBank/DDBJ databases">
        <title>Draft genome sequence of Clostridium methylpentosum (DSM 5476).</title>
        <authorList>
            <person name="Sudarsanam P."/>
            <person name="Ley R."/>
            <person name="Guruge J."/>
            <person name="Turnbaugh P.J."/>
            <person name="Mahowald M."/>
            <person name="Liep D."/>
            <person name="Gordon J."/>
        </authorList>
    </citation>
    <scope>NUCLEOTIDE SEQUENCE [LARGE SCALE GENOMIC DNA]</scope>
    <source>
        <strain evidence="4 5">DSM 5476</strain>
    </source>
</reference>
<evidence type="ECO:0000259" key="3">
    <source>
        <dbReference type="PROSITE" id="PS51841"/>
    </source>
</evidence>
<evidence type="ECO:0000313" key="5">
    <source>
        <dbReference type="Proteomes" id="UP000003340"/>
    </source>
</evidence>
<keyword evidence="5" id="KW-1185">Reference proteome</keyword>
<evidence type="ECO:0000313" key="4">
    <source>
        <dbReference type="EMBL" id="EEG28486.1"/>
    </source>
</evidence>
<dbReference type="Pfam" id="PF18998">
    <property type="entry name" value="Flg_new_2"/>
    <property type="match status" value="1"/>
</dbReference>
<dbReference type="GO" id="GO:0016787">
    <property type="term" value="F:hydrolase activity"/>
    <property type="evidence" value="ECO:0007669"/>
    <property type="project" value="InterPro"/>
</dbReference>
<dbReference type="SUPFAM" id="SSF56300">
    <property type="entry name" value="Metallo-dependent phosphatases"/>
    <property type="match status" value="1"/>
</dbReference>
<dbReference type="eggNOG" id="COG1470">
    <property type="taxonomic scope" value="Bacteria"/>
</dbReference>
<feature type="signal peptide" evidence="2">
    <location>
        <begin position="1"/>
        <end position="29"/>
    </location>
</feature>
<dbReference type="Pfam" id="PF07554">
    <property type="entry name" value="FIVAR"/>
    <property type="match status" value="4"/>
</dbReference>
<protein>
    <submittedName>
        <fullName evidence="4">Ser/Thr phosphatase family protein</fullName>
    </submittedName>
</protein>
<dbReference type="HOGENOM" id="CLU_235334_0_0_9"/>
<dbReference type="InterPro" id="IPR004843">
    <property type="entry name" value="Calcineurin-like_PHP"/>
</dbReference>
<dbReference type="Gene3D" id="2.60.40.10">
    <property type="entry name" value="Immunoglobulins"/>
    <property type="match status" value="1"/>
</dbReference>
<feature type="region of interest" description="Disordered" evidence="1">
    <location>
        <begin position="1873"/>
        <end position="1895"/>
    </location>
</feature>
<organism evidence="4 5">
    <name type="scientific">[Clostridium] methylpentosum DSM 5476</name>
    <dbReference type="NCBI Taxonomy" id="537013"/>
    <lineage>
        <taxon>Bacteria</taxon>
        <taxon>Bacillati</taxon>
        <taxon>Bacillota</taxon>
        <taxon>Clostridia</taxon>
        <taxon>Eubacteriales</taxon>
        <taxon>Oscillospiraceae</taxon>
        <taxon>Oscillospiraceae incertae sedis</taxon>
    </lineage>
</organism>
<feature type="chain" id="PRO_5038549885" evidence="2">
    <location>
        <begin position="30"/>
        <end position="1923"/>
    </location>
</feature>
<dbReference type="Pfam" id="PF00149">
    <property type="entry name" value="Metallophos"/>
    <property type="match status" value="1"/>
</dbReference>
<dbReference type="InterPro" id="IPR001322">
    <property type="entry name" value="Lamin_tail_dom"/>
</dbReference>
<gene>
    <name evidence="4" type="ORF">CLOSTMETH_03867</name>
</gene>
<dbReference type="eggNOG" id="COG1409">
    <property type="taxonomic scope" value="Bacteria"/>
</dbReference>
<proteinExistence type="predicted"/>
<dbReference type="InterPro" id="IPR044060">
    <property type="entry name" value="Bacterial_rp_domain"/>
</dbReference>
<dbReference type="Gene3D" id="1.20.1270.70">
    <property type="entry name" value="Designed single chain three-helix bundle"/>
    <property type="match status" value="2"/>
</dbReference>
<dbReference type="EMBL" id="ACEC01000136">
    <property type="protein sequence ID" value="EEG28486.1"/>
    <property type="molecule type" value="Genomic_DNA"/>
</dbReference>
<evidence type="ECO:0000256" key="1">
    <source>
        <dbReference type="SAM" id="MobiDB-lite"/>
    </source>
</evidence>
<feature type="domain" description="LTD" evidence="3">
    <location>
        <begin position="335"/>
        <end position="491"/>
    </location>
</feature>
<dbReference type="PANTHER" id="PTHR43143">
    <property type="entry name" value="METALLOPHOSPHOESTERASE, CALCINEURIN SUPERFAMILY"/>
    <property type="match status" value="1"/>
</dbReference>
<dbReference type="STRING" id="537013.CLOSTMETH_03867"/>
<dbReference type="InterPro" id="IPR051918">
    <property type="entry name" value="STPP_CPPED1"/>
</dbReference>
<dbReference type="InterPro" id="IPR013783">
    <property type="entry name" value="Ig-like_fold"/>
</dbReference>
<dbReference type="PANTHER" id="PTHR43143:SF5">
    <property type="entry name" value="SECRETED PROTEIN"/>
    <property type="match status" value="1"/>
</dbReference>
<name>C0EJ21_9FIRM</name>
<dbReference type="Gene3D" id="3.60.21.10">
    <property type="match status" value="1"/>
</dbReference>
<feature type="domain" description="LTD" evidence="3">
    <location>
        <begin position="44"/>
        <end position="204"/>
    </location>
</feature>
<keyword evidence="2" id="KW-0732">Signal</keyword>
<dbReference type="PROSITE" id="PS51841">
    <property type="entry name" value="LTD"/>
    <property type="match status" value="2"/>
</dbReference>
<dbReference type="Proteomes" id="UP000003340">
    <property type="component" value="Unassembled WGS sequence"/>
</dbReference>
<dbReference type="eggNOG" id="COG1196">
    <property type="taxonomic scope" value="Bacteria"/>
</dbReference>
<dbReference type="InterPro" id="IPR029052">
    <property type="entry name" value="Metallo-depent_PP-like"/>
</dbReference>
<reference evidence="4 5" key="1">
    <citation type="submission" date="2009-01" db="EMBL/GenBank/DDBJ databases">
        <authorList>
            <person name="Fulton L."/>
            <person name="Clifton S."/>
            <person name="Fulton B."/>
            <person name="Xu J."/>
            <person name="Minx P."/>
            <person name="Pepin K.H."/>
            <person name="Johnson M."/>
            <person name="Bhonagiri V."/>
            <person name="Nash W.E."/>
            <person name="Mardis E.R."/>
            <person name="Wilson R.K."/>
        </authorList>
    </citation>
    <scope>NUCLEOTIDE SEQUENCE [LARGE SCALE GENOMIC DNA]</scope>
    <source>
        <strain evidence="4 5">DSM 5476</strain>
    </source>
</reference>
<sequence length="1923" mass="209355">MKYTEVEKETAMKLIKSFLAAALSAVMLAATVVPAIATGQPVGTETVYEPEYASPLIVTEVVPTGPASTRYTYTEIYNNSTSDINFKDYTFYYRYPSGGGQTWTTGGQDVIIESGKCLVLWQSDLKYPAKTVDDFNEYYGVNLVENKDIFRINYSGIHQTDRRGFLFGRDADTIIAEAWCNEDGADIPSADRGKKLGVHYTYPRSGVVSTKIGVSKATPGSVDPSQVPEQKVELPDAAPSVKSVNAPSTVAADQPFTVTAAVEGLPGAMKVNLWYKQKEDVDFQRIEMTRTPGTKDYTVSVDRSLLWNDSITWYVEASYGAGLSNRTQEAVSQIEYSPVDADKAAPLVVTEVNCAPGTGQFSYVEIYNRTDSPINYGYYKIFYYYNYPNAAADKTWSISQPDVIIQPGDTLVLWLSSNGTTVDQFNEFYGTNLVEDKDIVRINYAGLHASAKRSVRLGYSEDTAFVLAEFNENGADTPAGSGNSIKYTYPRTEDNTCIKVSTNTAWNPGVVEDWQVPKDFIPFRGYDNYPADNGYAPLVELDGEVPASINEGEELFTTFTVDSLKDTSGNPKLTCMTVNYRLDGQGDFQRIAMTSQRVAGKFFARIPSDVLFGHDSVEFFVENFNLYRTTKSETYQVKINRINDVDGVRLSVQDGSVLGGTQTITANNGKDNADTQILVDGQPAQTVPVLENGAYFAVTCGGWDNYFKNALTAPYGDNSREIIDFFTPWGATPTSRVTKIDNKYFTYEDGVYKVKLTMWAGTSGTPFEETLMPGENHEDYTVTNLQLRLANGKSYLPVKIEPDNEKTNTSTDYDAIHTIGDSSGMVPHMDIFFEIPASEVTAVGVQLDTNSLSDGEHTVTAVSGGATKEAKVIVDNTLPQIDLGIPQDSTVYNTLTIEPVITDATRIVQSSVILDGEQISTPYSVPARTLAPGSHTLTATAMDEAGNLSTKTITFQTEAVDPSVSDTNSDGITDHSANLSVSLADGPADVTFLQGRSLTLANGGITVTDTEESAPVTIPQKNGDPIEVTAPNGEFPYQLFTVSTGQTGPDDQLSVTWNGSASNVDAEHPIGIYALNLSSNTWDLVGSAAQSGSVQASFSAKDHVADGKAVLLVQSRTSGTSPEISAASVQANADNTVWDGTDRPENYDFSFAWITDTQYYCESYPHHFTNMNQWIVDNAEEWKIRYTLHTGDIVDEFDMTGQWKVADRAMKIFDDAGMPYGVLGGNHDVYAGAEGYGNYWNYFGEDRFKSQPTYGGSYKNNLGHYDLLTENGQDIIVLYMSWDIYQDEIDWMNQVLAQYSDRKAIIALHRYANVKMADNLLDYTGKLLKENVVAQNPNVIAVLNGHYHGASIQTDGFDDNGDGVNDRVVYQICTDYQSDPEGGSEYIKFLYFDLANDKIYVNSYSPYRNDFNYFDTPRLDSYGEGAKAVNMDIYELPVDFDTTAKTLSTTSITVDVQTQNVIGRVTGASETAEYLWEGLQPSTEYGWYARVTNSKGGETVTPVTTFVTDEAVVPVTYTVTASAGAGGSISNAGSTQVAQGGSITFTVTPDSGFRVCEVLLDGSPVELTDGKLTLTDVQADHTIEVRFEKVPVTETADKTILDKVIARAQELLGTEEYANAISDVKATFDQALGEAVAVQGDAAADQQAVDAAWIKLMGEIHKLGLQQGNKEQLIANYELYSRLDLNLYLDGEAKENFKLALAQAKEVIDSNNALQAEVDAANTNLVNAAMVLVKRADKHLLETLVATASGYAEEDFVAEGWADFAQALETANSLLADEAASQDQVDATYNALLEAMLQLRYKADKSILSRLVTSAKQIDLTGYSVESVSAFQSALADAETTLADQSLSTREQGVVDSAVEALRQAIHALTDGQGNSPDISVAGDGSLTQANRSPKTGDAAPALALTLLLTAAAVAFTGKKKQQ</sequence>
<accession>C0EJ21</accession>
<dbReference type="Gene3D" id="1.20.1270.90">
    <property type="entry name" value="AF1782-like"/>
    <property type="match status" value="1"/>
</dbReference>